<evidence type="ECO:0000256" key="3">
    <source>
        <dbReference type="RuleBase" id="RU362132"/>
    </source>
</evidence>
<comment type="caution">
    <text evidence="7">The sequence shown here is derived from an EMBL/GenBank/DDBJ whole genome shotgun (WGS) entry which is preliminary data.</text>
</comment>
<reference evidence="7" key="1">
    <citation type="submission" date="2022-01" db="EMBL/GenBank/DDBJ databases">
        <title>Genome sequence and assembly of Parabukholderia sp. RG36.</title>
        <authorList>
            <person name="Chhetri G."/>
        </authorList>
    </citation>
    <scope>NUCLEOTIDE SEQUENCE</scope>
    <source>
        <strain evidence="7">RG36</strain>
    </source>
</reference>
<dbReference type="PANTHER" id="PTHR42981:SF2">
    <property type="entry name" value="PYRUVATE DEHYDROGENASE [UBIQUINONE]"/>
    <property type="match status" value="1"/>
</dbReference>
<dbReference type="InterPro" id="IPR000399">
    <property type="entry name" value="TPP-bd_CS"/>
</dbReference>
<dbReference type="PANTHER" id="PTHR42981">
    <property type="entry name" value="PYRUVATE DEHYDROGENASE [UBIQUINONE]"/>
    <property type="match status" value="1"/>
</dbReference>
<dbReference type="CDD" id="cd02014">
    <property type="entry name" value="TPP_POX"/>
    <property type="match status" value="1"/>
</dbReference>
<feature type="domain" description="Thiamine pyrophosphate enzyme N-terminal TPP-binding" evidence="6">
    <location>
        <begin position="5"/>
        <end position="117"/>
    </location>
</feature>
<evidence type="ECO:0000259" key="5">
    <source>
        <dbReference type="Pfam" id="PF02775"/>
    </source>
</evidence>
<dbReference type="AlphaFoldDB" id="A0A9X1RRY8"/>
<comment type="similarity">
    <text evidence="1 3">Belongs to the TPP enzyme family.</text>
</comment>
<dbReference type="GO" id="GO:0030976">
    <property type="term" value="F:thiamine pyrophosphate binding"/>
    <property type="evidence" value="ECO:0007669"/>
    <property type="project" value="InterPro"/>
</dbReference>
<feature type="domain" description="Thiamine pyrophosphate enzyme TPP-binding" evidence="5">
    <location>
        <begin position="379"/>
        <end position="525"/>
    </location>
</feature>
<dbReference type="Pfam" id="PF02775">
    <property type="entry name" value="TPP_enzyme_C"/>
    <property type="match status" value="1"/>
</dbReference>
<dbReference type="InterPro" id="IPR012000">
    <property type="entry name" value="Thiamin_PyroP_enz_cen_dom"/>
</dbReference>
<evidence type="ECO:0000313" key="7">
    <source>
        <dbReference type="EMBL" id="MCG5076228.1"/>
    </source>
</evidence>
<dbReference type="InterPro" id="IPR047212">
    <property type="entry name" value="TPP_POXB-like"/>
</dbReference>
<evidence type="ECO:0000259" key="6">
    <source>
        <dbReference type="Pfam" id="PF02776"/>
    </source>
</evidence>
<dbReference type="Proteomes" id="UP001139308">
    <property type="component" value="Unassembled WGS sequence"/>
</dbReference>
<name>A0A9X1RRY8_9BURK</name>
<accession>A0A9X1RRY8</accession>
<dbReference type="GO" id="GO:0003824">
    <property type="term" value="F:catalytic activity"/>
    <property type="evidence" value="ECO:0007669"/>
    <property type="project" value="InterPro"/>
</dbReference>
<dbReference type="EMBL" id="JAKLJA010000022">
    <property type="protein sequence ID" value="MCG5076228.1"/>
    <property type="molecule type" value="Genomic_DNA"/>
</dbReference>
<dbReference type="SUPFAM" id="SSF52467">
    <property type="entry name" value="DHS-like NAD/FAD-binding domain"/>
    <property type="match status" value="1"/>
</dbReference>
<evidence type="ECO:0000256" key="1">
    <source>
        <dbReference type="ARBA" id="ARBA00007812"/>
    </source>
</evidence>
<keyword evidence="8" id="KW-1185">Reference proteome</keyword>
<proteinExistence type="inferred from homology"/>
<dbReference type="Pfam" id="PF02776">
    <property type="entry name" value="TPP_enzyme_N"/>
    <property type="match status" value="1"/>
</dbReference>
<dbReference type="Gene3D" id="3.40.50.970">
    <property type="match status" value="2"/>
</dbReference>
<dbReference type="Pfam" id="PF00205">
    <property type="entry name" value="TPP_enzyme_M"/>
    <property type="match status" value="1"/>
</dbReference>
<dbReference type="GO" id="GO:0019752">
    <property type="term" value="P:carboxylic acid metabolic process"/>
    <property type="evidence" value="ECO:0007669"/>
    <property type="project" value="UniProtKB-ARBA"/>
</dbReference>
<dbReference type="CDD" id="cd07039">
    <property type="entry name" value="TPP_PYR_POX"/>
    <property type="match status" value="1"/>
</dbReference>
<gene>
    <name evidence="7" type="ORF">L5014_23110</name>
</gene>
<dbReference type="Gene3D" id="3.40.50.1220">
    <property type="entry name" value="TPP-binding domain"/>
    <property type="match status" value="1"/>
</dbReference>
<dbReference type="InterPro" id="IPR012001">
    <property type="entry name" value="Thiamin_PyroP_enz_TPP-bd_dom"/>
</dbReference>
<dbReference type="SUPFAM" id="SSF52518">
    <property type="entry name" value="Thiamin diphosphate-binding fold (THDP-binding)"/>
    <property type="match status" value="2"/>
</dbReference>
<dbReference type="InterPro" id="IPR047210">
    <property type="entry name" value="TPP_PYR_POXB-like"/>
</dbReference>
<evidence type="ECO:0000313" key="8">
    <source>
        <dbReference type="Proteomes" id="UP001139308"/>
    </source>
</evidence>
<protein>
    <submittedName>
        <fullName evidence="7">Thiamine pyrophosphate-dependent enzyme</fullName>
    </submittedName>
</protein>
<organism evidence="7 8">
    <name type="scientific">Paraburkholderia tagetis</name>
    <dbReference type="NCBI Taxonomy" id="2913261"/>
    <lineage>
        <taxon>Bacteria</taxon>
        <taxon>Pseudomonadati</taxon>
        <taxon>Pseudomonadota</taxon>
        <taxon>Betaproteobacteria</taxon>
        <taxon>Burkholderiales</taxon>
        <taxon>Burkholderiaceae</taxon>
        <taxon>Paraburkholderia</taxon>
    </lineage>
</organism>
<dbReference type="InterPro" id="IPR029035">
    <property type="entry name" value="DHS-like_NAD/FAD-binding_dom"/>
</dbReference>
<evidence type="ECO:0000256" key="2">
    <source>
        <dbReference type="ARBA" id="ARBA00023052"/>
    </source>
</evidence>
<dbReference type="InterPro" id="IPR047211">
    <property type="entry name" value="POXB-like"/>
</dbReference>
<dbReference type="RefSeq" id="WP_238466064.1">
    <property type="nucleotide sequence ID" value="NZ_JAKLJA010000022.1"/>
</dbReference>
<dbReference type="PROSITE" id="PS00187">
    <property type="entry name" value="TPP_ENZYMES"/>
    <property type="match status" value="1"/>
</dbReference>
<dbReference type="InterPro" id="IPR029061">
    <property type="entry name" value="THDP-binding"/>
</dbReference>
<feature type="domain" description="Thiamine pyrophosphate enzyme central" evidence="4">
    <location>
        <begin position="191"/>
        <end position="318"/>
    </location>
</feature>
<dbReference type="InterPro" id="IPR011766">
    <property type="entry name" value="TPP_enzyme_TPP-bd"/>
</dbReference>
<keyword evidence="2 3" id="KW-0786">Thiamine pyrophosphate</keyword>
<dbReference type="GO" id="GO:0000287">
    <property type="term" value="F:magnesium ion binding"/>
    <property type="evidence" value="ECO:0007669"/>
    <property type="project" value="InterPro"/>
</dbReference>
<evidence type="ECO:0000259" key="4">
    <source>
        <dbReference type="Pfam" id="PF00205"/>
    </source>
</evidence>
<sequence length="572" mass="61987">MARKKVAEVIVDVLESAGVKHCYGVVGDTLNHVTDAIRRSSIEWVHMRHEEVGAFAAGGEAFMTGRLTACAGSCGPGSLHFVNGIFESHRNRAPVVLIASQVATSELGIDFPQEVDFEPIYRQCSVFCATVNHPEQAERLVTLAAQAALTKRGVAVLIVPGDIAGMELAHVQGLRVHTSKPLTRPSDAELDSMAAVLNAGKRIAVYAGAGCEAARDQVMRLCETLNAPMAHTSRAKDFVEHDNPYNVGMTGMMGGSAGFEAVMNCDTLVLLGCDFAWRQYYPKQARIVQIDIDPTHLGRRHPVEIGAVGDIATTLDALLPRLAHHDDGSYLEQARKNHRNMLKNWASQAEPGHRGLIHPQHLVSLLDRHASDDAIFTADAGTAMVWLLRYISVNGKRRTLTSLLHGTMANAMPQALGIKKALPGREVIAICGDGGLSMLLGDLITAVQENIPLKIVVLNNGTLGFVELEMKVEGLLNAYTDLQNPDFAKLAEVIGFGGWTVRQNDELEAALQAFLAHPGPALLNVHVNRDELVMPPKVEVEMATGTMMYGVRALLDGRVREVVEMAETNLLR</sequence>